<dbReference type="InterPro" id="IPR036866">
    <property type="entry name" value="RibonucZ/Hydroxyglut_hydro"/>
</dbReference>
<feature type="binding site" evidence="7">
    <location>
        <position position="166"/>
    </location>
    <ligand>
        <name>Zn(2+)</name>
        <dbReference type="ChEBI" id="CHEBI:29105"/>
        <label>2</label>
    </ligand>
</feature>
<keyword evidence="6 7" id="KW-0862">Zinc</keyword>
<feature type="domain" description="Metallo-beta-lactamase" evidence="8">
    <location>
        <begin position="12"/>
        <end position="166"/>
    </location>
</feature>
<dbReference type="EC" id="3.1.2.6" evidence="7"/>
<evidence type="ECO:0000256" key="1">
    <source>
        <dbReference type="ARBA" id="ARBA00001623"/>
    </source>
</evidence>
<evidence type="ECO:0000259" key="8">
    <source>
        <dbReference type="SMART" id="SM00849"/>
    </source>
</evidence>
<gene>
    <name evidence="7" type="primary">gloB</name>
    <name evidence="9" type="ORF">EDC63_10517</name>
</gene>
<dbReference type="InterPro" id="IPR017782">
    <property type="entry name" value="Hydroxyacylglutathione_Hdrlase"/>
</dbReference>
<dbReference type="AlphaFoldDB" id="A0A4R3Y6W0"/>
<comment type="subunit">
    <text evidence="7">Monomer.</text>
</comment>
<dbReference type="InterPro" id="IPR032282">
    <property type="entry name" value="HAGH_C"/>
</dbReference>
<dbReference type="HAMAP" id="MF_01374">
    <property type="entry name" value="Glyoxalase_2"/>
    <property type="match status" value="1"/>
</dbReference>
<dbReference type="EMBL" id="SMCO01000005">
    <property type="protein sequence ID" value="TCV87352.1"/>
    <property type="molecule type" value="Genomic_DNA"/>
</dbReference>
<keyword evidence="10" id="KW-1185">Reference proteome</keyword>
<dbReference type="Proteomes" id="UP000295367">
    <property type="component" value="Unassembled WGS sequence"/>
</dbReference>
<feature type="binding site" evidence="7">
    <location>
        <position position="53"/>
    </location>
    <ligand>
        <name>Zn(2+)</name>
        <dbReference type="ChEBI" id="CHEBI:29105"/>
        <label>1</label>
    </ligand>
</feature>
<reference evidence="9 10" key="1">
    <citation type="submission" date="2019-03" db="EMBL/GenBank/DDBJ databases">
        <title>Genomic Encyclopedia of Type Strains, Phase IV (KMG-IV): sequencing the most valuable type-strain genomes for metagenomic binning, comparative biology and taxonomic classification.</title>
        <authorList>
            <person name="Goeker M."/>
        </authorList>
    </citation>
    <scope>NUCLEOTIDE SEQUENCE [LARGE SCALE GENOMIC DNA]</scope>
    <source>
        <strain evidence="9 10">DSM 100309</strain>
    </source>
</reference>
<name>A0A4R3Y6W0_9PROT</name>
<dbReference type="PIRSF" id="PIRSF005457">
    <property type="entry name" value="Glx"/>
    <property type="match status" value="1"/>
</dbReference>
<dbReference type="NCBIfam" id="TIGR03413">
    <property type="entry name" value="GSH_gloB"/>
    <property type="match status" value="1"/>
</dbReference>
<comment type="similarity">
    <text evidence="3 7">Belongs to the metallo-beta-lactamase superfamily. Glyoxalase II family.</text>
</comment>
<dbReference type="SMART" id="SM00849">
    <property type="entry name" value="Lactamase_B"/>
    <property type="match status" value="1"/>
</dbReference>
<dbReference type="GO" id="GO:0019243">
    <property type="term" value="P:methylglyoxal catabolic process to D-lactate via S-lactoyl-glutathione"/>
    <property type="evidence" value="ECO:0007669"/>
    <property type="project" value="UniProtKB-UniRule"/>
</dbReference>
<dbReference type="Pfam" id="PF00753">
    <property type="entry name" value="Lactamase_B"/>
    <property type="match status" value="1"/>
</dbReference>
<dbReference type="GO" id="GO:0004416">
    <property type="term" value="F:hydroxyacylglutathione hydrolase activity"/>
    <property type="evidence" value="ECO:0007669"/>
    <property type="project" value="UniProtKB-UniRule"/>
</dbReference>
<comment type="function">
    <text evidence="7">Thiolesterase that catalyzes the hydrolysis of S-D-lactoyl-glutathione to form glutathione and D-lactic acid.</text>
</comment>
<evidence type="ECO:0000256" key="4">
    <source>
        <dbReference type="ARBA" id="ARBA00022723"/>
    </source>
</evidence>
<feature type="binding site" evidence="7">
    <location>
        <position position="55"/>
    </location>
    <ligand>
        <name>Zn(2+)</name>
        <dbReference type="ChEBI" id="CHEBI:29105"/>
        <label>1</label>
    </ligand>
</feature>
<dbReference type="OrthoDB" id="9802248at2"/>
<comment type="pathway">
    <text evidence="2 7">Secondary metabolite metabolism; methylglyoxal degradation; (R)-lactate from methylglyoxal: step 2/2.</text>
</comment>
<dbReference type="PANTHER" id="PTHR43705:SF1">
    <property type="entry name" value="HYDROXYACYLGLUTATHIONE HYDROLASE GLOB"/>
    <property type="match status" value="1"/>
</dbReference>
<dbReference type="UniPathway" id="UPA00619">
    <property type="reaction ID" value="UER00676"/>
</dbReference>
<dbReference type="PANTHER" id="PTHR43705">
    <property type="entry name" value="HYDROXYACYLGLUTATHIONE HYDROLASE"/>
    <property type="match status" value="1"/>
</dbReference>
<proteinExistence type="inferred from homology"/>
<feature type="binding site" evidence="7">
    <location>
        <position position="58"/>
    </location>
    <ligand>
        <name>Zn(2+)</name>
        <dbReference type="ChEBI" id="CHEBI:29105"/>
        <label>2</label>
    </ligand>
</feature>
<feature type="binding site" evidence="7">
    <location>
        <position position="57"/>
    </location>
    <ligand>
        <name>Zn(2+)</name>
        <dbReference type="ChEBI" id="CHEBI:29105"/>
        <label>2</label>
    </ligand>
</feature>
<comment type="cofactor">
    <cofactor evidence="7">
        <name>Zn(2+)</name>
        <dbReference type="ChEBI" id="CHEBI:29105"/>
    </cofactor>
    <text evidence="7">Binds 2 Zn(2+) ions per subunit.</text>
</comment>
<dbReference type="SUPFAM" id="SSF56281">
    <property type="entry name" value="Metallo-hydrolase/oxidoreductase"/>
    <property type="match status" value="1"/>
</dbReference>
<organism evidence="9 10">
    <name type="scientific">Sulfurirhabdus autotrophica</name>
    <dbReference type="NCBI Taxonomy" id="1706046"/>
    <lineage>
        <taxon>Bacteria</taxon>
        <taxon>Pseudomonadati</taxon>
        <taxon>Pseudomonadota</taxon>
        <taxon>Betaproteobacteria</taxon>
        <taxon>Nitrosomonadales</taxon>
        <taxon>Sulfuricellaceae</taxon>
        <taxon>Sulfurirhabdus</taxon>
    </lineage>
</organism>
<evidence type="ECO:0000313" key="10">
    <source>
        <dbReference type="Proteomes" id="UP000295367"/>
    </source>
</evidence>
<evidence type="ECO:0000256" key="3">
    <source>
        <dbReference type="ARBA" id="ARBA00006759"/>
    </source>
</evidence>
<dbReference type="GO" id="GO:0046872">
    <property type="term" value="F:metal ion binding"/>
    <property type="evidence" value="ECO:0007669"/>
    <property type="project" value="UniProtKB-KW"/>
</dbReference>
<evidence type="ECO:0000256" key="7">
    <source>
        <dbReference type="HAMAP-Rule" id="MF_01374"/>
    </source>
</evidence>
<feature type="binding site" evidence="7">
    <location>
        <position position="128"/>
    </location>
    <ligand>
        <name>Zn(2+)</name>
        <dbReference type="ChEBI" id="CHEBI:29105"/>
        <label>1</label>
    </ligand>
</feature>
<evidence type="ECO:0000256" key="5">
    <source>
        <dbReference type="ARBA" id="ARBA00022801"/>
    </source>
</evidence>
<evidence type="ECO:0000313" key="9">
    <source>
        <dbReference type="EMBL" id="TCV87352.1"/>
    </source>
</evidence>
<protein>
    <recommendedName>
        <fullName evidence="7">Hydroxyacylglutathione hydrolase</fullName>
        <ecNumber evidence="7">3.1.2.6</ecNumber>
    </recommendedName>
    <alternativeName>
        <fullName evidence="7">Glyoxalase II</fullName>
        <shortName evidence="7">Glx II</shortName>
    </alternativeName>
</protein>
<comment type="caution">
    <text evidence="9">The sequence shown here is derived from an EMBL/GenBank/DDBJ whole genome shotgun (WGS) entry which is preliminary data.</text>
</comment>
<accession>A0A4R3Y6W0</accession>
<feature type="binding site" evidence="7">
    <location>
        <position position="128"/>
    </location>
    <ligand>
        <name>Zn(2+)</name>
        <dbReference type="ChEBI" id="CHEBI:29105"/>
        <label>2</label>
    </ligand>
</feature>
<evidence type="ECO:0000256" key="6">
    <source>
        <dbReference type="ARBA" id="ARBA00022833"/>
    </source>
</evidence>
<keyword evidence="5 7" id="KW-0378">Hydrolase</keyword>
<evidence type="ECO:0000256" key="2">
    <source>
        <dbReference type="ARBA" id="ARBA00004963"/>
    </source>
</evidence>
<sequence>MLKIFPIPAFDDNYIWAIHNNHELVVVDPGDAEPVLDYMKKEKLKLTAILITHHHSDHIGGNSGLLKHFDIPVYGPAHEKISTVTHPLEEGDEVFLLQLPLKLQVYNIPGHTAGHIAYYGANHLFCGDTLFGCGCGRLFEGTPEQMHTSLQKLAQLPDKTEVYCAHEYTLANIRFAKAVEPLNSDIIQRFEHDQHLRNQGKPTLPSTISIEKLTNPFLRCTEPAVIAAASSYKKAATPDTVSVFAAIREWKNNFHQ</sequence>
<dbReference type="InterPro" id="IPR035680">
    <property type="entry name" value="Clx_II_MBL"/>
</dbReference>
<keyword evidence="4 7" id="KW-0479">Metal-binding</keyword>
<dbReference type="CDD" id="cd07723">
    <property type="entry name" value="hydroxyacylglutathione_hydrolase_MBL-fold"/>
    <property type="match status" value="1"/>
</dbReference>
<dbReference type="InterPro" id="IPR001279">
    <property type="entry name" value="Metallo-B-lactamas"/>
</dbReference>
<dbReference type="Gene3D" id="3.60.15.10">
    <property type="entry name" value="Ribonuclease Z/Hydroxyacylglutathione hydrolase-like"/>
    <property type="match status" value="1"/>
</dbReference>
<dbReference type="Pfam" id="PF16123">
    <property type="entry name" value="HAGH_C"/>
    <property type="match status" value="1"/>
</dbReference>
<dbReference type="InterPro" id="IPR050110">
    <property type="entry name" value="Glyoxalase_II_hydrolase"/>
</dbReference>
<feature type="binding site" evidence="7">
    <location>
        <position position="111"/>
    </location>
    <ligand>
        <name>Zn(2+)</name>
        <dbReference type="ChEBI" id="CHEBI:29105"/>
        <label>1</label>
    </ligand>
</feature>
<dbReference type="RefSeq" id="WP_124945653.1">
    <property type="nucleotide sequence ID" value="NZ_BHVT01000017.1"/>
</dbReference>
<comment type="catalytic activity">
    <reaction evidence="1 7">
        <text>an S-(2-hydroxyacyl)glutathione + H2O = a 2-hydroxy carboxylate + glutathione + H(+)</text>
        <dbReference type="Rhea" id="RHEA:21864"/>
        <dbReference type="ChEBI" id="CHEBI:15377"/>
        <dbReference type="ChEBI" id="CHEBI:15378"/>
        <dbReference type="ChEBI" id="CHEBI:57925"/>
        <dbReference type="ChEBI" id="CHEBI:58896"/>
        <dbReference type="ChEBI" id="CHEBI:71261"/>
        <dbReference type="EC" id="3.1.2.6"/>
    </reaction>
</comment>